<dbReference type="InterPro" id="IPR035909">
    <property type="entry name" value="CheB_C"/>
</dbReference>
<dbReference type="InterPro" id="IPR029063">
    <property type="entry name" value="SAM-dependent_MTases_sf"/>
</dbReference>
<dbReference type="GO" id="GO:0006935">
    <property type="term" value="P:chemotaxis"/>
    <property type="evidence" value="ECO:0007669"/>
    <property type="project" value="UniProtKB-UniRule"/>
</dbReference>
<gene>
    <name evidence="4" type="ORF">IQ235_17340</name>
</gene>
<dbReference type="InterPro" id="IPR000780">
    <property type="entry name" value="CheR_MeTrfase"/>
</dbReference>
<keyword evidence="1" id="KW-0378">Hydrolase</keyword>
<keyword evidence="1" id="KW-0145">Chemotaxis</keyword>
<dbReference type="GO" id="GO:0008757">
    <property type="term" value="F:S-adenosylmethionine-dependent methyltransferase activity"/>
    <property type="evidence" value="ECO:0007669"/>
    <property type="project" value="InterPro"/>
</dbReference>
<dbReference type="SMART" id="SM00138">
    <property type="entry name" value="MeTrc"/>
    <property type="match status" value="1"/>
</dbReference>
<dbReference type="SUPFAM" id="SSF47757">
    <property type="entry name" value="Chemotaxis receptor methyltransferase CheR, N-terminal domain"/>
    <property type="match status" value="1"/>
</dbReference>
<dbReference type="PRINTS" id="PR00996">
    <property type="entry name" value="CHERMTFRASE"/>
</dbReference>
<dbReference type="PANTHER" id="PTHR24422:SF27">
    <property type="entry name" value="PROTEIN-GLUTAMATE O-METHYLTRANSFERASE"/>
    <property type="match status" value="1"/>
</dbReference>
<dbReference type="Proteomes" id="UP000621799">
    <property type="component" value="Unassembled WGS sequence"/>
</dbReference>
<name>A0A928VYI6_9CYAN</name>
<evidence type="ECO:0000259" key="2">
    <source>
        <dbReference type="PROSITE" id="PS50122"/>
    </source>
</evidence>
<evidence type="ECO:0000259" key="3">
    <source>
        <dbReference type="PROSITE" id="PS50123"/>
    </source>
</evidence>
<dbReference type="InterPro" id="IPR050903">
    <property type="entry name" value="Bact_Chemotaxis_MeTrfase"/>
</dbReference>
<dbReference type="SUPFAM" id="SSF53335">
    <property type="entry name" value="S-adenosyl-L-methionine-dependent methyltransferases"/>
    <property type="match status" value="1"/>
</dbReference>
<dbReference type="SUPFAM" id="SSF52738">
    <property type="entry name" value="Methylesterase CheB, C-terminal domain"/>
    <property type="match status" value="1"/>
</dbReference>
<feature type="domain" description="CheR-type methyltransferase" evidence="3">
    <location>
        <begin position="223"/>
        <end position="422"/>
    </location>
</feature>
<feature type="domain" description="CheB-type methylesterase" evidence="2">
    <location>
        <begin position="13"/>
        <end position="204"/>
    </location>
</feature>
<dbReference type="GO" id="GO:0005737">
    <property type="term" value="C:cytoplasm"/>
    <property type="evidence" value="ECO:0007669"/>
    <property type="project" value="InterPro"/>
</dbReference>
<dbReference type="AlphaFoldDB" id="A0A928VYI6"/>
<comment type="caution">
    <text evidence="4">The sequence shown here is derived from an EMBL/GenBank/DDBJ whole genome shotgun (WGS) entry which is preliminary data.</text>
</comment>
<protein>
    <submittedName>
        <fullName evidence="4">Diguanylate cyclase</fullName>
    </submittedName>
</protein>
<dbReference type="Pfam" id="PF03705">
    <property type="entry name" value="CheR_N"/>
    <property type="match status" value="1"/>
</dbReference>
<dbReference type="Pfam" id="PF01739">
    <property type="entry name" value="CheR"/>
    <property type="match status" value="1"/>
</dbReference>
<dbReference type="GO" id="GO:0008984">
    <property type="term" value="F:protein-glutamate methylesterase activity"/>
    <property type="evidence" value="ECO:0007669"/>
    <property type="project" value="InterPro"/>
</dbReference>
<evidence type="ECO:0000313" key="4">
    <source>
        <dbReference type="EMBL" id="MBE9042537.1"/>
    </source>
</evidence>
<dbReference type="PROSITE" id="PS50122">
    <property type="entry name" value="CHEB"/>
    <property type="match status" value="1"/>
</dbReference>
<evidence type="ECO:0000256" key="1">
    <source>
        <dbReference type="PROSITE-ProRule" id="PRU00050"/>
    </source>
</evidence>
<dbReference type="PROSITE" id="PS50123">
    <property type="entry name" value="CHER"/>
    <property type="match status" value="1"/>
</dbReference>
<keyword evidence="5" id="KW-1185">Reference proteome</keyword>
<dbReference type="InterPro" id="IPR022641">
    <property type="entry name" value="CheR_N"/>
</dbReference>
<dbReference type="Gene3D" id="3.40.50.150">
    <property type="entry name" value="Vaccinia Virus protein VP39"/>
    <property type="match status" value="1"/>
</dbReference>
<dbReference type="EMBL" id="JADEXN010000377">
    <property type="protein sequence ID" value="MBE9042537.1"/>
    <property type="molecule type" value="Genomic_DNA"/>
</dbReference>
<accession>A0A928VYI6</accession>
<dbReference type="InterPro" id="IPR000673">
    <property type="entry name" value="Sig_transdc_resp-reg_Me-estase"/>
</dbReference>
<organism evidence="4 5">
    <name type="scientific">Zarconia navalis LEGE 11467</name>
    <dbReference type="NCBI Taxonomy" id="1828826"/>
    <lineage>
        <taxon>Bacteria</taxon>
        <taxon>Bacillati</taxon>
        <taxon>Cyanobacteriota</taxon>
        <taxon>Cyanophyceae</taxon>
        <taxon>Oscillatoriophycideae</taxon>
        <taxon>Oscillatoriales</taxon>
        <taxon>Oscillatoriales incertae sedis</taxon>
        <taxon>Zarconia</taxon>
        <taxon>Zarconia navalis</taxon>
    </lineage>
</organism>
<dbReference type="PANTHER" id="PTHR24422">
    <property type="entry name" value="CHEMOTAXIS PROTEIN METHYLTRANSFERASE"/>
    <property type="match status" value="1"/>
</dbReference>
<dbReference type="InterPro" id="IPR022642">
    <property type="entry name" value="CheR_C"/>
</dbReference>
<proteinExistence type="predicted"/>
<feature type="active site" evidence="1">
    <location>
        <position position="25"/>
    </location>
</feature>
<feature type="non-terminal residue" evidence="4">
    <location>
        <position position="422"/>
    </location>
</feature>
<dbReference type="Gene3D" id="3.40.50.180">
    <property type="entry name" value="Methylesterase CheB, C-terminal domain"/>
    <property type="match status" value="1"/>
</dbReference>
<sequence length="422" mass="47938">MSESQSGVNDRDREPNFFVVGIGASAGGLRALEIFFENLTIDTGAAFVVIQHLSPDFKSLMKELLERRTRMAIYRVTDGMKLEPNSVYLIPPGKNLFLEQNRLHLFEQEARSRHKLNFPIDIFLESLATNYADRAIGVILSGTGSDGTRGLQAINEAGGFAMVQEPETAEFDGMPRTAISTGVVDRVLAPRELAQTIERLVRSPKAPQMARQDSNSFLDTDRLQRISSILAQYEDTDFSHYKTTTLSRRIHRRYLISGCQNFEDFIRLLESSSEERATLRHDLLISVTQFFRDRLPWNFLKTRVVPDLIDGAQPQEELRCWVTACATGEEAYSLAILLEEAIARSNKSIRFKIFATDIDKIALEKAARGIYPLTIINEIEPRHIERYFTRKSDAFQVSRQLREKILFAPHDLTKNAGFTNVD</sequence>
<feature type="active site" evidence="1">
    <location>
        <position position="146"/>
    </location>
</feature>
<dbReference type="GO" id="GO:0000156">
    <property type="term" value="F:phosphorelay response regulator activity"/>
    <property type="evidence" value="ECO:0007669"/>
    <property type="project" value="InterPro"/>
</dbReference>
<reference evidence="4" key="1">
    <citation type="submission" date="2020-10" db="EMBL/GenBank/DDBJ databases">
        <authorList>
            <person name="Castelo-Branco R."/>
            <person name="Eusebio N."/>
            <person name="Adriana R."/>
            <person name="Vieira A."/>
            <person name="Brugerolle De Fraissinette N."/>
            <person name="Rezende De Castro R."/>
            <person name="Schneider M.P."/>
            <person name="Vasconcelos V."/>
            <person name="Leao P.N."/>
        </authorList>
    </citation>
    <scope>NUCLEOTIDE SEQUENCE</scope>
    <source>
        <strain evidence="4">LEGE 11467</strain>
    </source>
</reference>
<dbReference type="CDD" id="cd16434">
    <property type="entry name" value="CheB-CheR_fusion"/>
    <property type="match status" value="1"/>
</dbReference>
<feature type="active site" evidence="1">
    <location>
        <position position="52"/>
    </location>
</feature>
<dbReference type="RefSeq" id="WP_319592615.1">
    <property type="nucleotide sequence ID" value="NZ_JADEXN010000377.1"/>
</dbReference>
<dbReference type="Pfam" id="PF01339">
    <property type="entry name" value="CheB_methylest"/>
    <property type="match status" value="1"/>
</dbReference>
<evidence type="ECO:0000313" key="5">
    <source>
        <dbReference type="Proteomes" id="UP000621799"/>
    </source>
</evidence>